<protein>
    <recommendedName>
        <fullName evidence="3">WIBG Mago-binding domain-containing protein</fullName>
    </recommendedName>
</protein>
<evidence type="ECO:0000256" key="1">
    <source>
        <dbReference type="SAM" id="MobiDB-lite"/>
    </source>
</evidence>
<dbReference type="PANTHER" id="PTHR22959:SF0">
    <property type="entry name" value="PARTNER OF Y14 AND MAGO"/>
    <property type="match status" value="1"/>
</dbReference>
<dbReference type="OrthoDB" id="21625at2759"/>
<feature type="signal peptide" evidence="2">
    <location>
        <begin position="1"/>
        <end position="20"/>
    </location>
</feature>
<dbReference type="STRING" id="29920.A0A329SSI1"/>
<feature type="compositionally biased region" description="Basic and acidic residues" evidence="1">
    <location>
        <begin position="473"/>
        <end position="484"/>
    </location>
</feature>
<evidence type="ECO:0000259" key="3">
    <source>
        <dbReference type="SMART" id="SM01273"/>
    </source>
</evidence>
<keyword evidence="2" id="KW-0732">Signal</keyword>
<evidence type="ECO:0000256" key="2">
    <source>
        <dbReference type="SAM" id="SignalP"/>
    </source>
</evidence>
<dbReference type="InterPro" id="IPR039333">
    <property type="entry name" value="PYM1"/>
</dbReference>
<proteinExistence type="predicted"/>
<sequence>MDNHVLFVVIALLLLVAVQAREATSSSSTGTGSSIVDVSPSHITVNTGGSSHLIAVNRQGTSPESSSSSHEATTVEADSGELLSINTDHPPLPSASNSELASGSAAFAGVSSPSLPPLFYSSTDAARSSTVSPESIQVLYRTDAAMHIRGANAGGSASNDETGIVGDAESFTSSRSDSESAVSIVYVSSISSSSSFSEDASQSTATIDIFDGASSYSAGTVAPNTERTAIQSTALELSTSPDQVETTSPPSTSTTYYGKKKTSTTDQATSSNQVNDIDGHTSDLTSSNTNSPIVYACVVLGVAGLIGAVIHAKRKHHSSDEWRATSEASVVTPHMSRRAAWVPPDSRVPIESDCPFHFPPFCGTTMSSERLPLGAVRTVDGEVVVPASRRADGSTRKPIRIRQGYVPQDEVPKYKTVAQRRREQEATRAAEAKSSGDAAVDELQMDKLSLEQKKEGPPAPRERPRTTSSGKNPRQERERQHPAKDTGVATEASGDTNGDHQQHLKRHLTKINKQLKGIAKLVDAGNDSLTARQKQKIARKLALQQERNEIIAELNGATVTRNSGSATGPRTRVAISL</sequence>
<dbReference type="VEuPathDB" id="FungiDB:PC110_g4218"/>
<dbReference type="InterPro" id="IPR015362">
    <property type="entry name" value="WIBG_mago-bd"/>
</dbReference>
<dbReference type="Pfam" id="PF09282">
    <property type="entry name" value="Mago-bind"/>
    <property type="match status" value="1"/>
</dbReference>
<reference evidence="4 5" key="1">
    <citation type="submission" date="2018-01" db="EMBL/GenBank/DDBJ databases">
        <title>Draft genome of the strawberry crown rot pathogen Phytophthora cactorum.</title>
        <authorList>
            <person name="Armitage A.D."/>
            <person name="Lysoe E."/>
            <person name="Nellist C.F."/>
            <person name="Harrison R.J."/>
            <person name="Brurberg M.B."/>
        </authorList>
    </citation>
    <scope>NUCLEOTIDE SEQUENCE [LARGE SCALE GENOMIC DNA]</scope>
    <source>
        <strain evidence="4 5">10300</strain>
    </source>
</reference>
<dbReference type="AlphaFoldDB" id="A0A329SSI1"/>
<feature type="compositionally biased region" description="Low complexity" evidence="1">
    <location>
        <begin position="246"/>
        <end position="257"/>
    </location>
</feature>
<dbReference type="GO" id="GO:1903259">
    <property type="term" value="P:exon-exon junction complex disassembly"/>
    <property type="evidence" value="ECO:0007669"/>
    <property type="project" value="InterPro"/>
</dbReference>
<feature type="compositionally biased region" description="Basic and acidic residues" evidence="1">
    <location>
        <begin position="420"/>
        <end position="431"/>
    </location>
</feature>
<feature type="region of interest" description="Disordered" evidence="1">
    <location>
        <begin position="235"/>
        <end position="285"/>
    </location>
</feature>
<evidence type="ECO:0000313" key="4">
    <source>
        <dbReference type="EMBL" id="RAW39599.1"/>
    </source>
</evidence>
<keyword evidence="5" id="KW-1185">Reference proteome</keyword>
<dbReference type="EMBL" id="MJFZ01000063">
    <property type="protein sequence ID" value="RAW39599.1"/>
    <property type="molecule type" value="Genomic_DNA"/>
</dbReference>
<name>A0A329SSI1_9STRA</name>
<gene>
    <name evidence="4" type="ORF">PC110_g4218</name>
</gene>
<dbReference type="GO" id="GO:0005737">
    <property type="term" value="C:cytoplasm"/>
    <property type="evidence" value="ECO:0007669"/>
    <property type="project" value="TreeGrafter"/>
</dbReference>
<dbReference type="PANTHER" id="PTHR22959">
    <property type="entry name" value="PYM PROTEIN"/>
    <property type="match status" value="1"/>
</dbReference>
<dbReference type="GO" id="GO:0003723">
    <property type="term" value="F:RNA binding"/>
    <property type="evidence" value="ECO:0007669"/>
    <property type="project" value="TreeGrafter"/>
</dbReference>
<organism evidence="4 5">
    <name type="scientific">Phytophthora cactorum</name>
    <dbReference type="NCBI Taxonomy" id="29920"/>
    <lineage>
        <taxon>Eukaryota</taxon>
        <taxon>Sar</taxon>
        <taxon>Stramenopiles</taxon>
        <taxon>Oomycota</taxon>
        <taxon>Peronosporomycetes</taxon>
        <taxon>Peronosporales</taxon>
        <taxon>Peronosporaceae</taxon>
        <taxon>Phytophthora</taxon>
    </lineage>
</organism>
<dbReference type="InterPro" id="IPR036348">
    <property type="entry name" value="WIBG_N_sf"/>
</dbReference>
<accession>A0A329SSI1</accession>
<feature type="compositionally biased region" description="Polar residues" evidence="1">
    <location>
        <begin position="235"/>
        <end position="245"/>
    </location>
</feature>
<dbReference type="Proteomes" id="UP000251314">
    <property type="component" value="Unassembled WGS sequence"/>
</dbReference>
<dbReference type="SUPFAM" id="SSF101931">
    <property type="entry name" value="Pym (Within the bgcn gene intron protein, WIBG), N-terminal domain"/>
    <property type="match status" value="1"/>
</dbReference>
<feature type="domain" description="WIBG Mago-binding" evidence="3">
    <location>
        <begin position="381"/>
        <end position="407"/>
    </location>
</feature>
<feature type="region of interest" description="Disordered" evidence="1">
    <location>
        <begin position="151"/>
        <end position="173"/>
    </location>
</feature>
<feature type="chain" id="PRO_5016326790" description="WIBG Mago-binding domain-containing protein" evidence="2">
    <location>
        <begin position="21"/>
        <end position="577"/>
    </location>
</feature>
<feature type="region of interest" description="Disordered" evidence="1">
    <location>
        <begin position="412"/>
        <end position="505"/>
    </location>
</feature>
<dbReference type="GO" id="GO:0035145">
    <property type="term" value="C:exon-exon junction complex"/>
    <property type="evidence" value="ECO:0007669"/>
    <property type="project" value="TreeGrafter"/>
</dbReference>
<feature type="compositionally biased region" description="Basic and acidic residues" evidence="1">
    <location>
        <begin position="444"/>
        <end position="465"/>
    </location>
</feature>
<dbReference type="SMART" id="SM01273">
    <property type="entry name" value="Mago-bind"/>
    <property type="match status" value="1"/>
</dbReference>
<feature type="compositionally biased region" description="Polar residues" evidence="1">
    <location>
        <begin position="266"/>
        <end position="275"/>
    </location>
</feature>
<evidence type="ECO:0000313" key="5">
    <source>
        <dbReference type="Proteomes" id="UP000251314"/>
    </source>
</evidence>
<comment type="caution">
    <text evidence="4">The sequence shown here is derived from an EMBL/GenBank/DDBJ whole genome shotgun (WGS) entry which is preliminary data.</text>
</comment>